<dbReference type="Pfam" id="PF02515">
    <property type="entry name" value="CoA_transf_3"/>
    <property type="match status" value="1"/>
</dbReference>
<dbReference type="InterPro" id="IPR023606">
    <property type="entry name" value="CoA-Trfase_III_dom_1_sf"/>
</dbReference>
<comment type="caution">
    <text evidence="2">The sequence shown here is derived from an EMBL/GenBank/DDBJ whole genome shotgun (WGS) entry which is preliminary data.</text>
</comment>
<dbReference type="PANTHER" id="PTHR48228:SF5">
    <property type="entry name" value="ALPHA-METHYLACYL-COA RACEMASE"/>
    <property type="match status" value="1"/>
</dbReference>
<dbReference type="InterPro" id="IPR044855">
    <property type="entry name" value="CoA-Trfase_III_dom3_sf"/>
</dbReference>
<feature type="region of interest" description="Disordered" evidence="1">
    <location>
        <begin position="333"/>
        <end position="358"/>
    </location>
</feature>
<dbReference type="InterPro" id="IPR050509">
    <property type="entry name" value="CoA-transferase_III"/>
</dbReference>
<dbReference type="OrthoDB" id="9797653at2"/>
<evidence type="ECO:0000313" key="2">
    <source>
        <dbReference type="EMBL" id="RZT87132.1"/>
    </source>
</evidence>
<organism evidence="2 3">
    <name type="scientific">Pseudonocardia sediminis</name>
    <dbReference type="NCBI Taxonomy" id="1397368"/>
    <lineage>
        <taxon>Bacteria</taxon>
        <taxon>Bacillati</taxon>
        <taxon>Actinomycetota</taxon>
        <taxon>Actinomycetes</taxon>
        <taxon>Pseudonocardiales</taxon>
        <taxon>Pseudonocardiaceae</taxon>
        <taxon>Pseudonocardia</taxon>
    </lineage>
</organism>
<evidence type="ECO:0000313" key="3">
    <source>
        <dbReference type="Proteomes" id="UP000291591"/>
    </source>
</evidence>
<accession>A0A4Q7UYI3</accession>
<dbReference type="EMBL" id="SHKL01000001">
    <property type="protein sequence ID" value="RZT87132.1"/>
    <property type="molecule type" value="Genomic_DNA"/>
</dbReference>
<dbReference type="GO" id="GO:0003824">
    <property type="term" value="F:catalytic activity"/>
    <property type="evidence" value="ECO:0007669"/>
    <property type="project" value="InterPro"/>
</dbReference>
<evidence type="ECO:0000256" key="1">
    <source>
        <dbReference type="SAM" id="MobiDB-lite"/>
    </source>
</evidence>
<dbReference type="Gene3D" id="3.40.50.10540">
    <property type="entry name" value="Crotonobetainyl-coa:carnitine coa-transferase, domain 1"/>
    <property type="match status" value="1"/>
</dbReference>
<name>A0A4Q7UYI3_PSEST</name>
<dbReference type="PANTHER" id="PTHR48228">
    <property type="entry name" value="SUCCINYL-COA--D-CITRAMALATE COA-TRANSFERASE"/>
    <property type="match status" value="1"/>
</dbReference>
<sequence length="383" mass="40555">MGPLTGVRVVEFAGLGPGPFCGMVLSDLGADVVRLDRIPDPGATPTDMDGLSSGILARGRRSVGVDLKHPDGRAVAEQLVDGADALIEGFRPGVMERLGFGSDECLARNPRLVYGRVTGWGQDGPYARAAGHDLNYIALAGALAPIGRRGERPVPPLNVLGDFAGGGMLLATGILAALVETGRSGRGQVVDAAMVDGSAYLMTMMYEMLGRGGWTEERGSNPNDGAAHFYDVYETADGEHVSIAAMEPKFYAELLERLGPDVARDLPGQWDRDRWPEATEKLAAVFRTRTRDEWCALLEGTDACFAPVLRMSEAPQHPHNRHRGTFVEVGGVTQPAPAPRFDRTPASVARPAAAPGEHTDQVLAEAGLSGDRIAALREAGAVG</sequence>
<dbReference type="SUPFAM" id="SSF89796">
    <property type="entry name" value="CoA-transferase family III (CaiB/BaiF)"/>
    <property type="match status" value="1"/>
</dbReference>
<dbReference type="InterPro" id="IPR003673">
    <property type="entry name" value="CoA-Trfase_fam_III"/>
</dbReference>
<dbReference type="Gene3D" id="3.30.1540.10">
    <property type="entry name" value="formyl-coa transferase, domain 3"/>
    <property type="match status" value="1"/>
</dbReference>
<dbReference type="Proteomes" id="UP000291591">
    <property type="component" value="Unassembled WGS sequence"/>
</dbReference>
<dbReference type="RefSeq" id="WP_130291322.1">
    <property type="nucleotide sequence ID" value="NZ_SHKL01000001.1"/>
</dbReference>
<gene>
    <name evidence="2" type="ORF">EV383_4040</name>
</gene>
<protein>
    <submittedName>
        <fullName evidence="2">Alpha-methylacyl-CoA racemase</fullName>
    </submittedName>
</protein>
<proteinExistence type="predicted"/>
<dbReference type="AlphaFoldDB" id="A0A4Q7UYI3"/>
<keyword evidence="3" id="KW-1185">Reference proteome</keyword>
<reference evidence="2 3" key="1">
    <citation type="submission" date="2019-02" db="EMBL/GenBank/DDBJ databases">
        <title>Sequencing the genomes of 1000 actinobacteria strains.</title>
        <authorList>
            <person name="Klenk H.-P."/>
        </authorList>
    </citation>
    <scope>NUCLEOTIDE SEQUENCE [LARGE SCALE GENOMIC DNA]</scope>
    <source>
        <strain evidence="2 3">DSM 45779</strain>
    </source>
</reference>